<keyword evidence="3" id="KW-1185">Reference proteome</keyword>
<organism evidence="2 3">
    <name type="scientific">Stylosanthes scabra</name>
    <dbReference type="NCBI Taxonomy" id="79078"/>
    <lineage>
        <taxon>Eukaryota</taxon>
        <taxon>Viridiplantae</taxon>
        <taxon>Streptophyta</taxon>
        <taxon>Embryophyta</taxon>
        <taxon>Tracheophyta</taxon>
        <taxon>Spermatophyta</taxon>
        <taxon>Magnoliopsida</taxon>
        <taxon>eudicotyledons</taxon>
        <taxon>Gunneridae</taxon>
        <taxon>Pentapetalae</taxon>
        <taxon>rosids</taxon>
        <taxon>fabids</taxon>
        <taxon>Fabales</taxon>
        <taxon>Fabaceae</taxon>
        <taxon>Papilionoideae</taxon>
        <taxon>50 kb inversion clade</taxon>
        <taxon>dalbergioids sensu lato</taxon>
        <taxon>Dalbergieae</taxon>
        <taxon>Pterocarpus clade</taxon>
        <taxon>Stylosanthes</taxon>
    </lineage>
</organism>
<feature type="chain" id="PRO_5045333355" evidence="1">
    <location>
        <begin position="21"/>
        <end position="125"/>
    </location>
</feature>
<evidence type="ECO:0000313" key="3">
    <source>
        <dbReference type="Proteomes" id="UP001341840"/>
    </source>
</evidence>
<gene>
    <name evidence="2" type="ORF">PIB30_042778</name>
</gene>
<proteinExistence type="predicted"/>
<name>A0ABU6YFS3_9FABA</name>
<sequence length="125" mass="13818">MRKQMALIVVLTMALREVISRHRVHLQVLASGSSKWKDLSPDAGGFVNEQNKSSTPHKSIAAVLSDSSEEDEFLQGMNILSKPDSYGYIIENQVQLSNGFNVPPPIVVRYSPPTFSVTIQYGNRG</sequence>
<evidence type="ECO:0000256" key="1">
    <source>
        <dbReference type="SAM" id="SignalP"/>
    </source>
</evidence>
<dbReference type="Proteomes" id="UP001341840">
    <property type="component" value="Unassembled WGS sequence"/>
</dbReference>
<comment type="caution">
    <text evidence="2">The sequence shown here is derived from an EMBL/GenBank/DDBJ whole genome shotgun (WGS) entry which is preliminary data.</text>
</comment>
<feature type="signal peptide" evidence="1">
    <location>
        <begin position="1"/>
        <end position="20"/>
    </location>
</feature>
<reference evidence="2 3" key="1">
    <citation type="journal article" date="2023" name="Plants (Basel)">
        <title>Bridging the Gap: Combining Genomics and Transcriptomics Approaches to Understand Stylosanthes scabra, an Orphan Legume from the Brazilian Caatinga.</title>
        <authorList>
            <person name="Ferreira-Neto J.R.C."/>
            <person name="da Silva M.D."/>
            <person name="Binneck E."/>
            <person name="de Melo N.F."/>
            <person name="da Silva R.H."/>
            <person name="de Melo A.L.T.M."/>
            <person name="Pandolfi V."/>
            <person name="Bustamante F.O."/>
            <person name="Brasileiro-Vidal A.C."/>
            <person name="Benko-Iseppon A.M."/>
        </authorList>
    </citation>
    <scope>NUCLEOTIDE SEQUENCE [LARGE SCALE GENOMIC DNA]</scope>
    <source>
        <tissue evidence="2">Leaves</tissue>
    </source>
</reference>
<evidence type="ECO:0000313" key="2">
    <source>
        <dbReference type="EMBL" id="MED6208190.1"/>
    </source>
</evidence>
<accession>A0ABU6YFS3</accession>
<dbReference type="EMBL" id="JASCZI010241901">
    <property type="protein sequence ID" value="MED6208190.1"/>
    <property type="molecule type" value="Genomic_DNA"/>
</dbReference>
<protein>
    <submittedName>
        <fullName evidence="2">Uncharacterized protein</fullName>
    </submittedName>
</protein>
<keyword evidence="1" id="KW-0732">Signal</keyword>